<name>A0A385Q3A1_9FIRM</name>
<accession>A0A385Q3A1</accession>
<organism evidence="1 2">
    <name type="scientific">Lachnoanaerobaculum umeaense</name>
    <dbReference type="NCBI Taxonomy" id="617123"/>
    <lineage>
        <taxon>Bacteria</taxon>
        <taxon>Bacillati</taxon>
        <taxon>Bacillota</taxon>
        <taxon>Clostridia</taxon>
        <taxon>Lachnospirales</taxon>
        <taxon>Lachnospiraceae</taxon>
        <taxon>Lachnoanaerobaculum</taxon>
    </lineage>
</organism>
<evidence type="ECO:0000313" key="1">
    <source>
        <dbReference type="EMBL" id="AYB00781.1"/>
    </source>
</evidence>
<gene>
    <name evidence="1" type="ORF">D4A81_02390</name>
</gene>
<dbReference type="OrthoDB" id="3174733at2"/>
<reference evidence="1 2" key="1">
    <citation type="submission" date="2018-09" db="EMBL/GenBank/DDBJ databases">
        <title>Genome sequencing of Lachnoanaerobaculum umeaense DSM 23576.</title>
        <authorList>
            <person name="Kook J.-K."/>
            <person name="Park S.-N."/>
            <person name="Lim Y.K."/>
        </authorList>
    </citation>
    <scope>NUCLEOTIDE SEQUENCE [LARGE SCALE GENOMIC DNA]</scope>
    <source>
        <strain evidence="2">DSM 23576 \ CCUG 58757</strain>
    </source>
</reference>
<dbReference type="AlphaFoldDB" id="A0A385Q3A1"/>
<keyword evidence="2" id="KW-1185">Reference proteome</keyword>
<dbReference type="KEGG" id="lua:D4A81_02390"/>
<evidence type="ECO:0000313" key="2">
    <source>
        <dbReference type="Proteomes" id="UP000265562"/>
    </source>
</evidence>
<dbReference type="EMBL" id="CP032364">
    <property type="protein sequence ID" value="AYB00781.1"/>
    <property type="molecule type" value="Genomic_DNA"/>
</dbReference>
<dbReference type="Proteomes" id="UP000265562">
    <property type="component" value="Chromosome"/>
</dbReference>
<sequence>MRERTHLTAEDIAFLLSRSSSVAYKILNDLNADLKRKGFYIVKGRVPKKYFCDKFGIPYESVS</sequence>
<protein>
    <recommendedName>
        <fullName evidence="3">DNA-binding protein</fullName>
    </recommendedName>
</protein>
<proteinExistence type="predicted"/>
<evidence type="ECO:0008006" key="3">
    <source>
        <dbReference type="Google" id="ProtNLM"/>
    </source>
</evidence>